<evidence type="ECO:0000313" key="1">
    <source>
        <dbReference type="EMBL" id="SCM83814.1"/>
    </source>
</evidence>
<organism evidence="1">
    <name type="scientific">uncultured Sporomusa sp</name>
    <dbReference type="NCBI Taxonomy" id="307249"/>
    <lineage>
        <taxon>Bacteria</taxon>
        <taxon>Bacillati</taxon>
        <taxon>Bacillota</taxon>
        <taxon>Negativicutes</taxon>
        <taxon>Selenomonadales</taxon>
        <taxon>Sporomusaceae</taxon>
        <taxon>Sporomusa</taxon>
        <taxon>environmental samples</taxon>
    </lineage>
</organism>
<dbReference type="EMBL" id="FMJE01000007">
    <property type="protein sequence ID" value="SCM83814.1"/>
    <property type="molecule type" value="Genomic_DNA"/>
</dbReference>
<protein>
    <submittedName>
        <fullName evidence="1">Uncharacterized protein</fullName>
    </submittedName>
</protein>
<dbReference type="AlphaFoldDB" id="A0A212M1W6"/>
<accession>A0A212M1W6</accession>
<name>A0A212M1W6_9FIRM</name>
<sequence>MTLGKLKLMLTMFTLPADVILTKIVASVVNGAAIDLTAFNNLVPYIVIATAPPDSRNFTFVPETYFDTAPYLGGQIYPANTTIVNGESNDISVTLTKGTQVMICLGLKMPVGPSLALAPTMGFNGGLIMRLA</sequence>
<reference evidence="1" key="1">
    <citation type="submission" date="2016-08" db="EMBL/GenBank/DDBJ databases">
        <authorList>
            <person name="Seilhamer J.J."/>
        </authorList>
    </citation>
    <scope>NUCLEOTIDE SEQUENCE</scope>
    <source>
        <strain evidence="1">86</strain>
    </source>
</reference>
<proteinExistence type="predicted"/>
<gene>
    <name evidence="1" type="ORF">KL86SPO_70672</name>
</gene>